<reference evidence="2" key="1">
    <citation type="journal article" date="2023" name="bioRxiv">
        <title>Improved chromosome-level genome assembly for marigold (Tagetes erecta).</title>
        <authorList>
            <person name="Jiang F."/>
            <person name="Yuan L."/>
            <person name="Wang S."/>
            <person name="Wang H."/>
            <person name="Xu D."/>
            <person name="Wang A."/>
            <person name="Fan W."/>
        </authorList>
    </citation>
    <scope>NUCLEOTIDE SEQUENCE</scope>
    <source>
        <strain evidence="2">WSJ</strain>
        <tissue evidence="2">Leaf</tissue>
    </source>
</reference>
<organism evidence="2 3">
    <name type="scientific">Tagetes erecta</name>
    <name type="common">African marigold</name>
    <dbReference type="NCBI Taxonomy" id="13708"/>
    <lineage>
        <taxon>Eukaryota</taxon>
        <taxon>Viridiplantae</taxon>
        <taxon>Streptophyta</taxon>
        <taxon>Embryophyta</taxon>
        <taxon>Tracheophyta</taxon>
        <taxon>Spermatophyta</taxon>
        <taxon>Magnoliopsida</taxon>
        <taxon>eudicotyledons</taxon>
        <taxon>Gunneridae</taxon>
        <taxon>Pentapetalae</taxon>
        <taxon>asterids</taxon>
        <taxon>campanulids</taxon>
        <taxon>Asterales</taxon>
        <taxon>Asteraceae</taxon>
        <taxon>Asteroideae</taxon>
        <taxon>Heliantheae alliance</taxon>
        <taxon>Tageteae</taxon>
        <taxon>Tagetes</taxon>
    </lineage>
</organism>
<accession>A0AAD8NG40</accession>
<feature type="region of interest" description="Disordered" evidence="1">
    <location>
        <begin position="1"/>
        <end position="28"/>
    </location>
</feature>
<dbReference type="EMBL" id="JAUHHV010000008">
    <property type="protein sequence ID" value="KAK1414810.1"/>
    <property type="molecule type" value="Genomic_DNA"/>
</dbReference>
<gene>
    <name evidence="2" type="ORF">QVD17_30569</name>
</gene>
<dbReference type="Proteomes" id="UP001229421">
    <property type="component" value="Unassembled WGS sequence"/>
</dbReference>
<comment type="caution">
    <text evidence="2">The sequence shown here is derived from an EMBL/GenBank/DDBJ whole genome shotgun (WGS) entry which is preliminary data.</text>
</comment>
<proteinExistence type="predicted"/>
<protein>
    <submittedName>
        <fullName evidence="2">Uncharacterized protein</fullName>
    </submittedName>
</protein>
<sequence length="194" mass="21216">MATTRFAGDDDEDEQTSMGDEDDDDQTRMGDDQIFFLKGAPRSHPITAGIEPEDVVKHLRGCGFQGSTMFSQRILVTEPTKSEDKGVIFVGMLLPIIEVLTLCVCGSPDASKKAFYSRVQKLPHNNLMPGILIVMSKTGNFRVVKDEKRPRSIVLDCTVLQVTLGNLAENVMTCICLSTNNKGGLGSSEDEISE</sequence>
<dbReference type="AlphaFoldDB" id="A0AAD8NG40"/>
<evidence type="ECO:0000313" key="3">
    <source>
        <dbReference type="Proteomes" id="UP001229421"/>
    </source>
</evidence>
<keyword evidence="3" id="KW-1185">Reference proteome</keyword>
<evidence type="ECO:0000313" key="2">
    <source>
        <dbReference type="EMBL" id="KAK1414810.1"/>
    </source>
</evidence>
<evidence type="ECO:0000256" key="1">
    <source>
        <dbReference type="SAM" id="MobiDB-lite"/>
    </source>
</evidence>
<name>A0AAD8NG40_TARER</name>
<feature type="compositionally biased region" description="Acidic residues" evidence="1">
    <location>
        <begin position="9"/>
        <end position="25"/>
    </location>
</feature>